<dbReference type="AlphaFoldDB" id="A0AAV4GFW8"/>
<dbReference type="PANTHER" id="PTHR24291:SF201">
    <property type="entry name" value="CYTOCHROME P450, FAMILY 4, SUBFAMILY B, POLYPEPTIDE 7"/>
    <property type="match status" value="1"/>
</dbReference>
<dbReference type="GO" id="GO:0004497">
    <property type="term" value="F:monooxygenase activity"/>
    <property type="evidence" value="ECO:0007669"/>
    <property type="project" value="InterPro"/>
</dbReference>
<dbReference type="PANTHER" id="PTHR24291">
    <property type="entry name" value="CYTOCHROME P450 FAMILY 4"/>
    <property type="match status" value="1"/>
</dbReference>
<feature type="non-terminal residue" evidence="2">
    <location>
        <position position="283"/>
    </location>
</feature>
<comment type="similarity">
    <text evidence="1">Belongs to the cytochrome P450 family.</text>
</comment>
<evidence type="ECO:0000256" key="1">
    <source>
        <dbReference type="ARBA" id="ARBA00010617"/>
    </source>
</evidence>
<dbReference type="SUPFAM" id="SSF48264">
    <property type="entry name" value="Cytochrome P450"/>
    <property type="match status" value="1"/>
</dbReference>
<dbReference type="InterPro" id="IPR001128">
    <property type="entry name" value="Cyt_P450"/>
</dbReference>
<dbReference type="InterPro" id="IPR050196">
    <property type="entry name" value="Cytochrome_P450_Monoox"/>
</dbReference>
<organism evidence="2 3">
    <name type="scientific">Elysia marginata</name>
    <dbReference type="NCBI Taxonomy" id="1093978"/>
    <lineage>
        <taxon>Eukaryota</taxon>
        <taxon>Metazoa</taxon>
        <taxon>Spiralia</taxon>
        <taxon>Lophotrochozoa</taxon>
        <taxon>Mollusca</taxon>
        <taxon>Gastropoda</taxon>
        <taxon>Heterobranchia</taxon>
        <taxon>Euthyneura</taxon>
        <taxon>Panpulmonata</taxon>
        <taxon>Sacoglossa</taxon>
        <taxon>Placobranchoidea</taxon>
        <taxon>Plakobranchidae</taxon>
        <taxon>Elysia</taxon>
    </lineage>
</organism>
<dbReference type="Pfam" id="PF00067">
    <property type="entry name" value="p450"/>
    <property type="match status" value="1"/>
</dbReference>
<dbReference type="GO" id="GO:0005506">
    <property type="term" value="F:iron ion binding"/>
    <property type="evidence" value="ECO:0007669"/>
    <property type="project" value="InterPro"/>
</dbReference>
<dbReference type="Gene3D" id="1.10.630.10">
    <property type="entry name" value="Cytochrome P450"/>
    <property type="match status" value="1"/>
</dbReference>
<dbReference type="GO" id="GO:0016705">
    <property type="term" value="F:oxidoreductase activity, acting on paired donors, with incorporation or reduction of molecular oxygen"/>
    <property type="evidence" value="ECO:0007669"/>
    <property type="project" value="InterPro"/>
</dbReference>
<sequence length="283" mass="32154">MVSVMWLMNIPILSVNHPATLSAVLKNSNVKGSFMLKQIRPWIGNGLLTSSGKQWHRNRRLLTPAFHQDLLKRYVEVKNRCADILVHKFEKAAEADTCVEAFLAVGMCVLDILLKCAMTYETDCQLLGSKHPYVEATSKIQDIMGTRFFQPWLHNDFLFSLTPSGRKFFEHCNFVHQVAETIINKRQAEMDYATQKSPGQGEKKRRCLDLLDVLLTAKTKDGSTLSFSEIRDEVDTFLFTGYDSGTSAISWALYSIAQHPKIQSRVQEEIDSVLNHSDHTDVK</sequence>
<gene>
    <name evidence="2" type="ORF">ElyMa_000664400</name>
</gene>
<dbReference type="Proteomes" id="UP000762676">
    <property type="component" value="Unassembled WGS sequence"/>
</dbReference>
<name>A0AAV4GFW8_9GAST</name>
<protein>
    <submittedName>
        <fullName evidence="2">Cytochrome P450</fullName>
    </submittedName>
</protein>
<accession>A0AAV4GFW8</accession>
<evidence type="ECO:0000313" key="3">
    <source>
        <dbReference type="Proteomes" id="UP000762676"/>
    </source>
</evidence>
<keyword evidence="3" id="KW-1185">Reference proteome</keyword>
<dbReference type="GO" id="GO:0020037">
    <property type="term" value="F:heme binding"/>
    <property type="evidence" value="ECO:0007669"/>
    <property type="project" value="InterPro"/>
</dbReference>
<evidence type="ECO:0000313" key="2">
    <source>
        <dbReference type="EMBL" id="GFR84134.1"/>
    </source>
</evidence>
<dbReference type="EMBL" id="BMAT01001373">
    <property type="protein sequence ID" value="GFR84134.1"/>
    <property type="molecule type" value="Genomic_DNA"/>
</dbReference>
<proteinExistence type="inferred from homology"/>
<comment type="caution">
    <text evidence="2">The sequence shown here is derived from an EMBL/GenBank/DDBJ whole genome shotgun (WGS) entry which is preliminary data.</text>
</comment>
<reference evidence="2 3" key="1">
    <citation type="journal article" date="2021" name="Elife">
        <title>Chloroplast acquisition without the gene transfer in kleptoplastic sea slugs, Plakobranchus ocellatus.</title>
        <authorList>
            <person name="Maeda T."/>
            <person name="Takahashi S."/>
            <person name="Yoshida T."/>
            <person name="Shimamura S."/>
            <person name="Takaki Y."/>
            <person name="Nagai Y."/>
            <person name="Toyoda A."/>
            <person name="Suzuki Y."/>
            <person name="Arimoto A."/>
            <person name="Ishii H."/>
            <person name="Satoh N."/>
            <person name="Nishiyama T."/>
            <person name="Hasebe M."/>
            <person name="Maruyama T."/>
            <person name="Minagawa J."/>
            <person name="Obokata J."/>
            <person name="Shigenobu S."/>
        </authorList>
    </citation>
    <scope>NUCLEOTIDE SEQUENCE [LARGE SCALE GENOMIC DNA]</scope>
</reference>
<dbReference type="InterPro" id="IPR036396">
    <property type="entry name" value="Cyt_P450_sf"/>
</dbReference>